<accession>A0ABX0YNT2</accession>
<keyword evidence="2" id="KW-1185">Reference proteome</keyword>
<sequence>MLPSSDHSDLPVGLPDHVYASWLSARKELRSSTDLHLGELRYQFCCGYVRALIDAGVIDDHYGSIVSSHLREIWLGLMNHLSQG</sequence>
<evidence type="ECO:0000313" key="2">
    <source>
        <dbReference type="Proteomes" id="UP000746535"/>
    </source>
</evidence>
<dbReference type="EMBL" id="JAAVJI010000023">
    <property type="protein sequence ID" value="NJP03548.1"/>
    <property type="molecule type" value="Genomic_DNA"/>
</dbReference>
<comment type="caution">
    <text evidence="1">The sequence shown here is derived from an EMBL/GenBank/DDBJ whole genome shotgun (WGS) entry which is preliminary data.</text>
</comment>
<organism evidence="1 2">
    <name type="scientific">Pseudomonas quercus</name>
    <dbReference type="NCBI Taxonomy" id="2722792"/>
    <lineage>
        <taxon>Bacteria</taxon>
        <taxon>Pseudomonadati</taxon>
        <taxon>Pseudomonadota</taxon>
        <taxon>Gammaproteobacteria</taxon>
        <taxon>Pseudomonadales</taxon>
        <taxon>Pseudomonadaceae</taxon>
        <taxon>Pseudomonas</taxon>
    </lineage>
</organism>
<evidence type="ECO:0000313" key="1">
    <source>
        <dbReference type="EMBL" id="NJP03548.1"/>
    </source>
</evidence>
<protein>
    <submittedName>
        <fullName evidence="1">Uncharacterized protein</fullName>
    </submittedName>
</protein>
<dbReference type="RefSeq" id="WP_168086123.1">
    <property type="nucleotide sequence ID" value="NZ_JAAVJI010000023.1"/>
</dbReference>
<dbReference type="Proteomes" id="UP000746535">
    <property type="component" value="Unassembled WGS sequence"/>
</dbReference>
<reference evidence="1 2" key="1">
    <citation type="submission" date="2020-03" db="EMBL/GenBank/DDBJ databases">
        <authorList>
            <person name="Wang L."/>
            <person name="He N."/>
            <person name="Li Y."/>
            <person name="Fang Y."/>
            <person name="Zhang F."/>
        </authorList>
    </citation>
    <scope>NUCLEOTIDE SEQUENCE [LARGE SCALE GENOMIC DNA]</scope>
    <source>
        <strain evidence="2">hsmgli-8</strain>
    </source>
</reference>
<name>A0ABX0YNT2_9PSED</name>
<gene>
    <name evidence="1" type="ORF">HBH25_22210</name>
</gene>
<proteinExistence type="predicted"/>